<evidence type="ECO:0000313" key="2">
    <source>
        <dbReference type="EMBL" id="MFD2840486.1"/>
    </source>
</evidence>
<feature type="region of interest" description="Disordered" evidence="1">
    <location>
        <begin position="47"/>
        <end position="71"/>
    </location>
</feature>
<organism evidence="2 3">
    <name type="scientific">Populibacterium corticicola</name>
    <dbReference type="NCBI Taxonomy" id="1812826"/>
    <lineage>
        <taxon>Bacteria</taxon>
        <taxon>Bacillati</taxon>
        <taxon>Actinomycetota</taxon>
        <taxon>Actinomycetes</taxon>
        <taxon>Micrococcales</taxon>
        <taxon>Jonesiaceae</taxon>
        <taxon>Populibacterium</taxon>
    </lineage>
</organism>
<name>A0ABW5XDB7_9MICO</name>
<protein>
    <submittedName>
        <fullName evidence="2">Uncharacterized protein</fullName>
    </submittedName>
</protein>
<sequence length="71" mass="7162">MAGEGIRPVEVVGEEDVADITVVSAADGGVPGDLGAVREAVRGGAVHDGLDANTSTDEVVDEDTALTRDLE</sequence>
<dbReference type="RefSeq" id="WP_377466339.1">
    <property type="nucleotide sequence ID" value="NZ_JBHUOP010000003.1"/>
</dbReference>
<proteinExistence type="predicted"/>
<comment type="caution">
    <text evidence="2">The sequence shown here is derived from an EMBL/GenBank/DDBJ whole genome shotgun (WGS) entry which is preliminary data.</text>
</comment>
<reference evidence="3" key="1">
    <citation type="journal article" date="2019" name="Int. J. Syst. Evol. Microbiol.">
        <title>The Global Catalogue of Microorganisms (GCM) 10K type strain sequencing project: providing services to taxonomists for standard genome sequencing and annotation.</title>
        <authorList>
            <consortium name="The Broad Institute Genomics Platform"/>
            <consortium name="The Broad Institute Genome Sequencing Center for Infectious Disease"/>
            <person name="Wu L."/>
            <person name="Ma J."/>
        </authorList>
    </citation>
    <scope>NUCLEOTIDE SEQUENCE [LARGE SCALE GENOMIC DNA]</scope>
    <source>
        <strain evidence="3">KCTC 33576</strain>
    </source>
</reference>
<accession>A0ABW5XDB7</accession>
<keyword evidence="3" id="KW-1185">Reference proteome</keyword>
<dbReference type="Proteomes" id="UP001597391">
    <property type="component" value="Unassembled WGS sequence"/>
</dbReference>
<evidence type="ECO:0000313" key="3">
    <source>
        <dbReference type="Proteomes" id="UP001597391"/>
    </source>
</evidence>
<gene>
    <name evidence="2" type="ORF">ACFSYH_07870</name>
</gene>
<evidence type="ECO:0000256" key="1">
    <source>
        <dbReference type="SAM" id="MobiDB-lite"/>
    </source>
</evidence>
<dbReference type="EMBL" id="JBHUOP010000003">
    <property type="protein sequence ID" value="MFD2840486.1"/>
    <property type="molecule type" value="Genomic_DNA"/>
</dbReference>